<accession>A0A839T8T8</accession>
<dbReference type="AlphaFoldDB" id="A0A839T8T8"/>
<name>A0A839T8T8_AZOMA</name>
<proteinExistence type="predicted"/>
<evidence type="ECO:0000313" key="3">
    <source>
        <dbReference type="Proteomes" id="UP000549250"/>
    </source>
</evidence>
<protein>
    <submittedName>
        <fullName evidence="2">Ribosome-associated translation inhibitor RaiA</fullName>
    </submittedName>
</protein>
<dbReference type="InterPro" id="IPR003489">
    <property type="entry name" value="RHF/RaiA"/>
</dbReference>
<evidence type="ECO:0000313" key="2">
    <source>
        <dbReference type="EMBL" id="MBB3104876.1"/>
    </source>
</evidence>
<organism evidence="2 3">
    <name type="scientific">Azomonas macrocytogenes</name>
    <name type="common">Azotobacter macrocytogenes</name>
    <dbReference type="NCBI Taxonomy" id="69962"/>
    <lineage>
        <taxon>Bacteria</taxon>
        <taxon>Pseudomonadati</taxon>
        <taxon>Pseudomonadota</taxon>
        <taxon>Gammaproteobacteria</taxon>
        <taxon>Pseudomonadales</taxon>
        <taxon>Pseudomonadaceae</taxon>
        <taxon>Azomonas</taxon>
    </lineage>
</organism>
<dbReference type="Pfam" id="PF02482">
    <property type="entry name" value="Ribosomal_S30AE"/>
    <property type="match status" value="1"/>
</dbReference>
<dbReference type="RefSeq" id="WP_183167733.1">
    <property type="nucleotide sequence ID" value="NZ_JACHXI010000021.1"/>
</dbReference>
<dbReference type="InterPro" id="IPR036567">
    <property type="entry name" value="RHF-like"/>
</dbReference>
<comment type="caution">
    <text evidence="2">The sequence shown here is derived from an EMBL/GenBank/DDBJ whole genome shotgun (WGS) entry which is preliminary data.</text>
</comment>
<reference evidence="2 3" key="1">
    <citation type="submission" date="2020-08" db="EMBL/GenBank/DDBJ databases">
        <title>Genomic Encyclopedia of Type Strains, Phase III (KMG-III): the genomes of soil and plant-associated and newly described type strains.</title>
        <authorList>
            <person name="Whitman W."/>
        </authorList>
    </citation>
    <scope>NUCLEOTIDE SEQUENCE [LARGE SCALE GENOMIC DNA]</scope>
    <source>
        <strain evidence="2 3">CECT 4462</strain>
    </source>
</reference>
<keyword evidence="1" id="KW-0175">Coiled coil</keyword>
<feature type="coiled-coil region" evidence="1">
    <location>
        <begin position="14"/>
        <end position="41"/>
    </location>
</feature>
<dbReference type="SUPFAM" id="SSF69754">
    <property type="entry name" value="Ribosome binding protein Y (YfiA homologue)"/>
    <property type="match status" value="1"/>
</dbReference>
<dbReference type="Gene3D" id="3.30.160.100">
    <property type="entry name" value="Ribosome hibernation promotion factor-like"/>
    <property type="match status" value="1"/>
</dbReference>
<dbReference type="EMBL" id="JACHXI010000021">
    <property type="protein sequence ID" value="MBB3104876.1"/>
    <property type="molecule type" value="Genomic_DNA"/>
</dbReference>
<gene>
    <name evidence="2" type="ORF">FHR87_003304</name>
</gene>
<dbReference type="Proteomes" id="UP000549250">
    <property type="component" value="Unassembled WGS sequence"/>
</dbReference>
<sequence>MDILINSSNSTNANHFEQRIRASLENELDRFEERLTRVEVHLSDENSSKKSGPADKRCQMEARIKARDPVSVTHKADSYEQAIAGATGKLNNALEHTFGRLDNRQ</sequence>
<keyword evidence="3" id="KW-1185">Reference proteome</keyword>
<evidence type="ECO:0000256" key="1">
    <source>
        <dbReference type="SAM" id="Coils"/>
    </source>
</evidence>